<dbReference type="Pfam" id="PF11013">
    <property type="entry name" value="DUF2851"/>
    <property type="match status" value="2"/>
</dbReference>
<protein>
    <recommendedName>
        <fullName evidence="3">DUF2851 domain-containing protein</fullName>
    </recommendedName>
</protein>
<evidence type="ECO:0000313" key="2">
    <source>
        <dbReference type="Proteomes" id="UP000000323"/>
    </source>
</evidence>
<dbReference type="AlphaFoldDB" id="D1CD54"/>
<dbReference type="RefSeq" id="WP_012875751.1">
    <property type="nucleotide sequence ID" value="NC_013525.1"/>
</dbReference>
<dbReference type="KEGG" id="ttr:Tter_1813"/>
<proteinExistence type="predicted"/>
<accession>D1CD54</accession>
<sequence length="407" mass="46717">MPKANDRPIDEKLLWKLWQAGKIPSHCLTSDLAPIQIISRGRWSGGYGPDFRDALILLGNKQLLRGDIELHVRMSDWYRHNHQTNPLYENVILHVVWELDVPYPLKSPCLELSRFMTFEELLAAGHKVDLTENPCVRISQKDPEALRLVIESAADERFEGWCRRFEGDLSYEHSDQVIYVALMESLGYSANKLPFRLLAESIHVKALMGLAPEEIFDLLYTSSGLKGKSEGTVISSYQWNLARMRPLNHPRRRLAGMAEILHRAYIECRSLSDYLRVSSNSYTSLVKKLVVFDSQGKALIGRGRAMEMIVNVVLPFNVALGRHIEDQQIESLATRMWQEIPLLPTNKIDRLMRSNLKLQAPGKLIYKARHQQGLLQIYKKFCRYQMCAHCPLGKLASDHTTQILDDR</sequence>
<dbReference type="eggNOG" id="ENOG502Z7XW">
    <property type="taxonomic scope" value="Bacteria"/>
</dbReference>
<gene>
    <name evidence="1" type="ordered locus">Tter_1813</name>
</gene>
<name>D1CD54_THET1</name>
<dbReference type="OrthoDB" id="148404at2"/>
<organism evidence="1 2">
    <name type="scientific">Thermobaculum terrenum (strain ATCC BAA-798 / CCMEE 7001 / YNP1)</name>
    <dbReference type="NCBI Taxonomy" id="525904"/>
    <lineage>
        <taxon>Bacteria</taxon>
        <taxon>Bacillati</taxon>
        <taxon>Chloroflexota</taxon>
        <taxon>Chloroflexia</taxon>
        <taxon>Candidatus Thermobaculales</taxon>
        <taxon>Candidatus Thermobaculaceae</taxon>
        <taxon>Thermobaculum</taxon>
    </lineage>
</organism>
<dbReference type="HOGENOM" id="CLU_044582_0_0_0"/>
<dbReference type="EMBL" id="CP001825">
    <property type="protein sequence ID" value="ACZ42719.1"/>
    <property type="molecule type" value="Genomic_DNA"/>
</dbReference>
<dbReference type="Proteomes" id="UP000000323">
    <property type="component" value="Chromosome 1"/>
</dbReference>
<evidence type="ECO:0000313" key="1">
    <source>
        <dbReference type="EMBL" id="ACZ42719.1"/>
    </source>
</evidence>
<dbReference type="InterPro" id="IPR021272">
    <property type="entry name" value="DUF2851"/>
</dbReference>
<keyword evidence="2" id="KW-1185">Reference proteome</keyword>
<reference evidence="2" key="1">
    <citation type="journal article" date="2010" name="Stand. Genomic Sci.">
        <title>Complete genome sequence of 'Thermobaculum terrenum' type strain (YNP1).</title>
        <authorList>
            <person name="Kiss H."/>
            <person name="Cleland D."/>
            <person name="Lapidus A."/>
            <person name="Lucas S."/>
            <person name="Glavina Del Rio T."/>
            <person name="Nolan M."/>
            <person name="Tice H."/>
            <person name="Han C."/>
            <person name="Goodwin L."/>
            <person name="Pitluck S."/>
            <person name="Liolios K."/>
            <person name="Ivanova N."/>
            <person name="Mavromatis K."/>
            <person name="Ovchinnikova G."/>
            <person name="Pati A."/>
            <person name="Chen A."/>
            <person name="Palaniappan K."/>
            <person name="Land M."/>
            <person name="Hauser L."/>
            <person name="Chang Y."/>
            <person name="Jeffries C."/>
            <person name="Lu M."/>
            <person name="Brettin T."/>
            <person name="Detter J."/>
            <person name="Goker M."/>
            <person name="Tindall B."/>
            <person name="Beck B."/>
            <person name="McDermott T."/>
            <person name="Woyke T."/>
            <person name="Bristow J."/>
            <person name="Eisen J."/>
            <person name="Markowitz V."/>
            <person name="Hugenholtz P."/>
            <person name="Kyrpides N."/>
            <person name="Klenk H."/>
            <person name="Cheng J."/>
        </authorList>
    </citation>
    <scope>NUCLEOTIDE SEQUENCE [LARGE SCALE GENOMIC DNA]</scope>
    <source>
        <strain evidence="2">ATCC BAA-798 / YNP1</strain>
    </source>
</reference>
<dbReference type="STRING" id="525904.Tter_1813"/>
<evidence type="ECO:0008006" key="3">
    <source>
        <dbReference type="Google" id="ProtNLM"/>
    </source>
</evidence>